<dbReference type="Pfam" id="PF02322">
    <property type="entry name" value="Cyt_bd_oxida_II"/>
    <property type="match status" value="1"/>
</dbReference>
<reference evidence="8 9" key="1">
    <citation type="submission" date="2015-08" db="EMBL/GenBank/DDBJ databases">
        <title>Complete genome sequence of Sulfurifustis variabilis.</title>
        <authorList>
            <person name="Miura A."/>
            <person name="Kojima H."/>
            <person name="Fukui M."/>
        </authorList>
    </citation>
    <scope>NUCLEOTIDE SEQUENCE [LARGE SCALE GENOMIC DNA]</scope>
    <source>
        <strain evidence="9">skN76</strain>
    </source>
</reference>
<proteinExistence type="inferred from homology"/>
<dbReference type="EMBL" id="AP014936">
    <property type="protein sequence ID" value="BAU48833.1"/>
    <property type="molecule type" value="Genomic_DNA"/>
</dbReference>
<dbReference type="PANTHER" id="PTHR43141:SF4">
    <property type="entry name" value="CYTOCHROME BD2 SUBUNIT II"/>
    <property type="match status" value="1"/>
</dbReference>
<dbReference type="NCBIfam" id="TIGR00203">
    <property type="entry name" value="cydB"/>
    <property type="match status" value="1"/>
</dbReference>
<comment type="subcellular location">
    <subcellularLocation>
        <location evidence="1">Cell membrane</location>
        <topology evidence="1">Multi-pass membrane protein</topology>
    </subcellularLocation>
</comment>
<evidence type="ECO:0000256" key="6">
    <source>
        <dbReference type="ARBA" id="ARBA00023136"/>
    </source>
</evidence>
<dbReference type="GO" id="GO:0070069">
    <property type="term" value="C:cytochrome complex"/>
    <property type="evidence" value="ECO:0007669"/>
    <property type="project" value="TreeGrafter"/>
</dbReference>
<dbReference type="GO" id="GO:0009055">
    <property type="term" value="F:electron transfer activity"/>
    <property type="evidence" value="ECO:0007669"/>
    <property type="project" value="TreeGrafter"/>
</dbReference>
<accession>A0A1B4V5L5</accession>
<dbReference type="RefSeq" id="WP_096461310.1">
    <property type="nucleotide sequence ID" value="NZ_AP014936.1"/>
</dbReference>
<protein>
    <submittedName>
        <fullName evidence="8">Cytochrome D ubiquinol oxidase subunit II</fullName>
    </submittedName>
</protein>
<feature type="transmembrane region" description="Helical" evidence="7">
    <location>
        <begin position="81"/>
        <end position="99"/>
    </location>
</feature>
<dbReference type="GO" id="GO:0005886">
    <property type="term" value="C:plasma membrane"/>
    <property type="evidence" value="ECO:0007669"/>
    <property type="project" value="UniProtKB-SubCell"/>
</dbReference>
<evidence type="ECO:0000313" key="8">
    <source>
        <dbReference type="EMBL" id="BAU48833.1"/>
    </source>
</evidence>
<dbReference type="InterPro" id="IPR003317">
    <property type="entry name" value="Cyt-d_oxidase_su2"/>
</dbReference>
<evidence type="ECO:0000256" key="7">
    <source>
        <dbReference type="SAM" id="Phobius"/>
    </source>
</evidence>
<sequence length="330" mass="36029">MDLALLSGLVIAFGIAMYVILDGFDLGVGMLSAVLPQKEGERDLLIGSIAPVWDGNETWLVLGGAMLFAAFPLAYSILLPAWYVPLLVFLFALVFRGVAFEFRPRAHRKRVWEFGFAGGSFLAALAQGVMLGSFVEGFDLTGTAYEGGTWGWVSAFSVMSGAGVVAGYALLGAAWLVYKTEGELQDRCYRAARRLLAAVLAFVAAVSVWTPLAQPAIAERWFSWPNLLYFSPVPLLTGIVAWELWRALALRRERAPFVYTVALFLLSYAGLAVSTWPYAVPRALTIWDAASPPATQLFILVGVLLLLPLVLAYTIHTYRIFRGKASAGYE</sequence>
<evidence type="ECO:0000256" key="2">
    <source>
        <dbReference type="ARBA" id="ARBA00007543"/>
    </source>
</evidence>
<dbReference type="PANTHER" id="PTHR43141">
    <property type="entry name" value="CYTOCHROME BD2 SUBUNIT II"/>
    <property type="match status" value="1"/>
</dbReference>
<evidence type="ECO:0000256" key="3">
    <source>
        <dbReference type="ARBA" id="ARBA00022475"/>
    </source>
</evidence>
<feature type="transmembrane region" description="Helical" evidence="7">
    <location>
        <begin position="195"/>
        <end position="214"/>
    </location>
</feature>
<keyword evidence="6 7" id="KW-0472">Membrane</keyword>
<name>A0A1B4V5L5_9GAMM</name>
<dbReference type="GO" id="GO:0016682">
    <property type="term" value="F:oxidoreductase activity, acting on diphenols and related substances as donors, oxygen as acceptor"/>
    <property type="evidence" value="ECO:0007669"/>
    <property type="project" value="TreeGrafter"/>
</dbReference>
<feature type="transmembrane region" description="Helical" evidence="7">
    <location>
        <begin position="257"/>
        <end position="277"/>
    </location>
</feature>
<dbReference type="GO" id="GO:0019646">
    <property type="term" value="P:aerobic electron transport chain"/>
    <property type="evidence" value="ECO:0007669"/>
    <property type="project" value="TreeGrafter"/>
</dbReference>
<comment type="similarity">
    <text evidence="2">Belongs to the cytochrome ubiquinol oxidase subunit 2 family.</text>
</comment>
<feature type="transmembrane region" description="Helical" evidence="7">
    <location>
        <begin position="297"/>
        <end position="315"/>
    </location>
</feature>
<feature type="transmembrane region" description="Helical" evidence="7">
    <location>
        <begin position="111"/>
        <end position="130"/>
    </location>
</feature>
<gene>
    <name evidence="8" type="ORF">SVA_2283</name>
</gene>
<evidence type="ECO:0000256" key="4">
    <source>
        <dbReference type="ARBA" id="ARBA00022692"/>
    </source>
</evidence>
<keyword evidence="5 7" id="KW-1133">Transmembrane helix</keyword>
<keyword evidence="3" id="KW-1003">Cell membrane</keyword>
<dbReference type="OrthoDB" id="9776710at2"/>
<keyword evidence="4 7" id="KW-0812">Transmembrane</keyword>
<organism evidence="8 9">
    <name type="scientific">Sulfurifustis variabilis</name>
    <dbReference type="NCBI Taxonomy" id="1675686"/>
    <lineage>
        <taxon>Bacteria</taxon>
        <taxon>Pseudomonadati</taxon>
        <taxon>Pseudomonadota</taxon>
        <taxon>Gammaproteobacteria</taxon>
        <taxon>Acidiferrobacterales</taxon>
        <taxon>Acidiferrobacteraceae</taxon>
        <taxon>Sulfurifustis</taxon>
    </lineage>
</organism>
<evidence type="ECO:0000256" key="1">
    <source>
        <dbReference type="ARBA" id="ARBA00004651"/>
    </source>
</evidence>
<feature type="transmembrane region" description="Helical" evidence="7">
    <location>
        <begin position="6"/>
        <end position="35"/>
    </location>
</feature>
<dbReference type="Proteomes" id="UP000218899">
    <property type="component" value="Chromosome"/>
</dbReference>
<dbReference type="AlphaFoldDB" id="A0A1B4V5L5"/>
<evidence type="ECO:0000313" key="9">
    <source>
        <dbReference type="Proteomes" id="UP000218899"/>
    </source>
</evidence>
<evidence type="ECO:0000256" key="5">
    <source>
        <dbReference type="ARBA" id="ARBA00022989"/>
    </source>
</evidence>
<dbReference type="KEGG" id="sva:SVA_2283"/>
<feature type="transmembrane region" description="Helical" evidence="7">
    <location>
        <begin position="226"/>
        <end position="245"/>
    </location>
</feature>
<feature type="transmembrane region" description="Helical" evidence="7">
    <location>
        <begin position="150"/>
        <end position="175"/>
    </location>
</feature>
<keyword evidence="9" id="KW-1185">Reference proteome</keyword>